<reference evidence="1 2" key="1">
    <citation type="submission" date="2020-10" db="EMBL/GenBank/DDBJ databases">
        <authorList>
            <person name="Sedaghatjoo S."/>
        </authorList>
    </citation>
    <scope>NUCLEOTIDE SEQUENCE [LARGE SCALE GENOMIC DNA]</scope>
    <source>
        <strain evidence="1 2">LLFL</strain>
    </source>
</reference>
<protein>
    <submittedName>
        <fullName evidence="1">Uncharacterized protein</fullName>
    </submittedName>
</protein>
<dbReference type="EMBL" id="CAJHJF010006310">
    <property type="protein sequence ID" value="CAD6955787.1"/>
    <property type="molecule type" value="Genomic_DNA"/>
</dbReference>
<sequence length="25" mass="2799">TWPLGEAILFYAVARDVCIPIRPVV</sequence>
<accession>A0A9N8QKK3</accession>
<evidence type="ECO:0000313" key="2">
    <source>
        <dbReference type="Proteomes" id="UP000836404"/>
    </source>
</evidence>
<feature type="non-terminal residue" evidence="1">
    <location>
        <position position="1"/>
    </location>
</feature>
<gene>
    <name evidence="1" type="ORF">JKILLFL_G4467</name>
</gene>
<keyword evidence="2" id="KW-1185">Reference proteome</keyword>
<evidence type="ECO:0000313" key="1">
    <source>
        <dbReference type="EMBL" id="CAD6955787.1"/>
    </source>
</evidence>
<dbReference type="AlphaFoldDB" id="A0A9N8QKK3"/>
<organism evidence="1 2">
    <name type="scientific">Tilletia laevis</name>
    <dbReference type="NCBI Taxonomy" id="157183"/>
    <lineage>
        <taxon>Eukaryota</taxon>
        <taxon>Fungi</taxon>
        <taxon>Dikarya</taxon>
        <taxon>Basidiomycota</taxon>
        <taxon>Ustilaginomycotina</taxon>
        <taxon>Exobasidiomycetes</taxon>
        <taxon>Tilletiales</taxon>
        <taxon>Tilletiaceae</taxon>
        <taxon>Tilletia</taxon>
    </lineage>
</organism>
<name>A0A9N8QKK3_9BASI</name>
<comment type="caution">
    <text evidence="1">The sequence shown here is derived from an EMBL/GenBank/DDBJ whole genome shotgun (WGS) entry which is preliminary data.</text>
</comment>
<proteinExistence type="predicted"/>
<dbReference type="Proteomes" id="UP000836404">
    <property type="component" value="Unassembled WGS sequence"/>
</dbReference>